<evidence type="ECO:0000313" key="4">
    <source>
        <dbReference type="EMBL" id="CAF2089469.1"/>
    </source>
</evidence>
<dbReference type="EMBL" id="CAJNRE010010285">
    <property type="protein sequence ID" value="CAF2089469.1"/>
    <property type="molecule type" value="Genomic_DNA"/>
</dbReference>
<accession>A0A815P2F7</accession>
<dbReference type="InterPro" id="IPR001214">
    <property type="entry name" value="SET_dom"/>
</dbReference>
<dbReference type="SMART" id="SM00317">
    <property type="entry name" value="SET"/>
    <property type="match status" value="1"/>
</dbReference>
<proteinExistence type="predicted"/>
<dbReference type="EMBL" id="CAJNOW010005202">
    <property type="protein sequence ID" value="CAF1443251.1"/>
    <property type="molecule type" value="Genomic_DNA"/>
</dbReference>
<sequence length="199" mass="22936">MGYYMDHRFYIVIQYIFFFLLSGNNCKDSGKTSPRQKLRFDLIYIRDSQIIYPSLVDPNSYALATAPADTVYIAKSSLPNAGLGVFASRRIMRFSYFGPYGGFKRNPHLTQGTNSYAWNVPDKSGNIMYQIDASDPKSSNWLRFINCPNNFTQRNLMSLVYHGDIFYLSIRNIEVGEELLVYYGDDYADKLGIDTKKFH</sequence>
<evidence type="ECO:0000313" key="2">
    <source>
        <dbReference type="EMBL" id="CAF1188723.1"/>
    </source>
</evidence>
<dbReference type="SUPFAM" id="SSF82199">
    <property type="entry name" value="SET domain"/>
    <property type="match status" value="1"/>
</dbReference>
<dbReference type="EMBL" id="CAJOBH010007501">
    <property type="protein sequence ID" value="CAF4085984.1"/>
    <property type="molecule type" value="Genomic_DNA"/>
</dbReference>
<dbReference type="Proteomes" id="UP000663834">
    <property type="component" value="Unassembled WGS sequence"/>
</dbReference>
<name>A0A815P2F7_9BILA</name>
<dbReference type="Proteomes" id="UP000663855">
    <property type="component" value="Unassembled WGS sequence"/>
</dbReference>
<evidence type="ECO:0000259" key="1">
    <source>
        <dbReference type="PROSITE" id="PS50280"/>
    </source>
</evidence>
<dbReference type="OrthoDB" id="40579at2759"/>
<dbReference type="Gene3D" id="2.170.270.10">
    <property type="entry name" value="SET domain"/>
    <property type="match status" value="1"/>
</dbReference>
<dbReference type="InterPro" id="IPR046341">
    <property type="entry name" value="SET_dom_sf"/>
</dbReference>
<dbReference type="AlphaFoldDB" id="A0A815P2F7"/>
<reference evidence="3" key="1">
    <citation type="submission" date="2021-02" db="EMBL/GenBank/DDBJ databases">
        <authorList>
            <person name="Nowell W R."/>
        </authorList>
    </citation>
    <scope>NUCLEOTIDE SEQUENCE</scope>
</reference>
<dbReference type="PROSITE" id="PS50280">
    <property type="entry name" value="SET"/>
    <property type="match status" value="1"/>
</dbReference>
<protein>
    <recommendedName>
        <fullName evidence="1">SET domain-containing protein</fullName>
    </recommendedName>
</protein>
<dbReference type="Proteomes" id="UP000681967">
    <property type="component" value="Unassembled WGS sequence"/>
</dbReference>
<evidence type="ECO:0000313" key="5">
    <source>
        <dbReference type="EMBL" id="CAF4085984.1"/>
    </source>
</evidence>
<evidence type="ECO:0000313" key="3">
    <source>
        <dbReference type="EMBL" id="CAF1443251.1"/>
    </source>
</evidence>
<dbReference type="Pfam" id="PF21549">
    <property type="entry name" value="PRDM2_PR"/>
    <property type="match status" value="1"/>
</dbReference>
<feature type="domain" description="SET" evidence="1">
    <location>
        <begin position="69"/>
        <end position="184"/>
    </location>
</feature>
<dbReference type="EMBL" id="CAJNOV010004849">
    <property type="protein sequence ID" value="CAF1188723.1"/>
    <property type="molecule type" value="Genomic_DNA"/>
</dbReference>
<comment type="caution">
    <text evidence="3">The sequence shown here is derived from an EMBL/GenBank/DDBJ whole genome shotgun (WGS) entry which is preliminary data.</text>
</comment>
<evidence type="ECO:0000313" key="6">
    <source>
        <dbReference type="Proteomes" id="UP000663834"/>
    </source>
</evidence>
<dbReference type="Proteomes" id="UP000663824">
    <property type="component" value="Unassembled WGS sequence"/>
</dbReference>
<gene>
    <name evidence="5" type="ORF">BYL167_LOCUS18339</name>
    <name evidence="2" type="ORF">CJN711_LOCUS11393</name>
    <name evidence="3" type="ORF">KQP761_LOCUS11623</name>
    <name evidence="4" type="ORF">MBJ925_LOCUS20089</name>
</gene>
<organism evidence="3 6">
    <name type="scientific">Rotaria magnacalcarata</name>
    <dbReference type="NCBI Taxonomy" id="392030"/>
    <lineage>
        <taxon>Eukaryota</taxon>
        <taxon>Metazoa</taxon>
        <taxon>Spiralia</taxon>
        <taxon>Gnathifera</taxon>
        <taxon>Rotifera</taxon>
        <taxon>Eurotatoria</taxon>
        <taxon>Bdelloidea</taxon>
        <taxon>Philodinida</taxon>
        <taxon>Philodinidae</taxon>
        <taxon>Rotaria</taxon>
    </lineage>
</organism>